<dbReference type="EMBL" id="LNXV01000007">
    <property type="protein sequence ID" value="KTC85197.1"/>
    <property type="molecule type" value="Genomic_DNA"/>
</dbReference>
<gene>
    <name evidence="1" type="primary">dotD</name>
    <name evidence="1" type="ORF">Lbru_0993</name>
</gene>
<dbReference type="Proteomes" id="UP000054742">
    <property type="component" value="Unassembled WGS sequence"/>
</dbReference>
<dbReference type="NCBIfam" id="NF033882">
    <property type="entry name" value="T4SS_lipo_DotD"/>
    <property type="match status" value="1"/>
</dbReference>
<name>A0A0W0SPP3_9GAMM</name>
<dbReference type="PATRIC" id="fig|29422.6.peg.1045"/>
<evidence type="ECO:0000313" key="1">
    <source>
        <dbReference type="EMBL" id="KTC85197.1"/>
    </source>
</evidence>
<dbReference type="STRING" id="29422.Lbru_0993"/>
<keyword evidence="1" id="KW-0449">Lipoprotein</keyword>
<dbReference type="Pfam" id="PF16816">
    <property type="entry name" value="DotD"/>
    <property type="match status" value="1"/>
</dbReference>
<comment type="caution">
    <text evidence="1">The sequence shown here is derived from an EMBL/GenBank/DDBJ whole genome shotgun (WGS) entry which is preliminary data.</text>
</comment>
<dbReference type="Gene3D" id="3.55.50.60">
    <property type="entry name" value="DotD protein"/>
    <property type="match status" value="1"/>
</dbReference>
<protein>
    <submittedName>
        <fullName evidence="1">Lipoprotein DotD</fullName>
    </submittedName>
</protein>
<proteinExistence type="predicted"/>
<dbReference type="InterPro" id="IPR038140">
    <property type="entry name" value="DotD_sf"/>
</dbReference>
<dbReference type="AlphaFoldDB" id="A0A0W0SPP3"/>
<organism evidence="1 2">
    <name type="scientific">Legionella brunensis</name>
    <dbReference type="NCBI Taxonomy" id="29422"/>
    <lineage>
        <taxon>Bacteria</taxon>
        <taxon>Pseudomonadati</taxon>
        <taxon>Pseudomonadota</taxon>
        <taxon>Gammaproteobacteria</taxon>
        <taxon>Legionellales</taxon>
        <taxon>Legionellaceae</taxon>
        <taxon>Legionella</taxon>
    </lineage>
</organism>
<evidence type="ECO:0000313" key="2">
    <source>
        <dbReference type="Proteomes" id="UP000054742"/>
    </source>
</evidence>
<dbReference type="InterPro" id="IPR031817">
    <property type="entry name" value="DotD"/>
</dbReference>
<accession>A0A0W0SPP3</accession>
<reference evidence="1 2" key="1">
    <citation type="submission" date="2015-11" db="EMBL/GenBank/DDBJ databases">
        <title>Genomic analysis of 38 Legionella species identifies large and diverse effector repertoires.</title>
        <authorList>
            <person name="Burstein D."/>
            <person name="Amaro F."/>
            <person name="Zusman T."/>
            <person name="Lifshitz Z."/>
            <person name="Cohen O."/>
            <person name="Gilbert J.A."/>
            <person name="Pupko T."/>
            <person name="Shuman H.A."/>
            <person name="Segal G."/>
        </authorList>
    </citation>
    <scope>NUCLEOTIDE SEQUENCE [LARGE SCALE GENOMIC DNA]</scope>
    <source>
        <strain evidence="1 2">ATCC 43878</strain>
    </source>
</reference>
<sequence length="199" mass="22254">MVFMKRINFQKRSFFSLTRRHAPVSIIAVHIVYKVKKMINKSAVFIIASILLAGCRGGGIYMKPPLNNPSDDATIKLAQAASSVSDSMLEMQRIEKVIIPQSKDNTLTIPNAYNLQSRASVDWSGPIEEVTLRVARAAHFRLRVLGTEPAVPVLISLNSKDMSLAEILRDIDYQAGKKANIYVYPNSQVVELRYAKIYS</sequence>
<keyword evidence="2" id="KW-1185">Reference proteome</keyword>